<evidence type="ECO:0000313" key="3">
    <source>
        <dbReference type="Proteomes" id="UP001597262"/>
    </source>
</evidence>
<name>A0ABW3S260_9BACL</name>
<protein>
    <submittedName>
        <fullName evidence="2">Gfo/Idh/MocA family protein</fullName>
    </submittedName>
</protein>
<dbReference type="SUPFAM" id="SSF51735">
    <property type="entry name" value="NAD(P)-binding Rossmann-fold domains"/>
    <property type="match status" value="1"/>
</dbReference>
<evidence type="ECO:0000259" key="1">
    <source>
        <dbReference type="Pfam" id="PF01408"/>
    </source>
</evidence>
<evidence type="ECO:0000313" key="2">
    <source>
        <dbReference type="EMBL" id="MFD1178858.1"/>
    </source>
</evidence>
<dbReference type="PANTHER" id="PTHR43708:SF4">
    <property type="entry name" value="OXIDOREDUCTASE YCEM-RELATED"/>
    <property type="match status" value="1"/>
</dbReference>
<keyword evidence="3" id="KW-1185">Reference proteome</keyword>
<sequence>MVKKIGIIGISEGNGHPFSFSSIVNGYSDSDLKQTGWKVIYDYVSRRDPSEFGFAGYQISHAWTQNKEETDLLCKACLIPNTVDHFEEMIGQVDGVIIARDDYETHYEIAKVFLESGIPVFIDKPLTLNINELRYFKPFLESGKLMSCSGMRYAKEVDQLRQDMKEARFGEIKLVRGTVINSWEKYGIHLVDAVLNLSPFVPESVLCIGSKEDLINITMTDGTLVQIDALGNIPLAFHIDIYGSKKIAKVEINDNFSMFRRTIWHFFNSIDSKTPAIPVETTINAMRILIAGQISKKEKRRVSINEISI</sequence>
<dbReference type="RefSeq" id="WP_379321297.1">
    <property type="nucleotide sequence ID" value="NZ_JBHTLM010000021.1"/>
</dbReference>
<proteinExistence type="predicted"/>
<dbReference type="InterPro" id="IPR000683">
    <property type="entry name" value="Gfo/Idh/MocA-like_OxRdtase_N"/>
</dbReference>
<organism evidence="2 3">
    <name type="scientific">Paenibacillus puldeungensis</name>
    <dbReference type="NCBI Taxonomy" id="696536"/>
    <lineage>
        <taxon>Bacteria</taxon>
        <taxon>Bacillati</taxon>
        <taxon>Bacillota</taxon>
        <taxon>Bacilli</taxon>
        <taxon>Bacillales</taxon>
        <taxon>Paenibacillaceae</taxon>
        <taxon>Paenibacillus</taxon>
    </lineage>
</organism>
<gene>
    <name evidence="2" type="ORF">ACFQ3W_21505</name>
</gene>
<dbReference type="InterPro" id="IPR051317">
    <property type="entry name" value="Gfo/Idh/MocA_oxidoreduct"/>
</dbReference>
<reference evidence="3" key="1">
    <citation type="journal article" date="2019" name="Int. J. Syst. Evol. Microbiol.">
        <title>The Global Catalogue of Microorganisms (GCM) 10K type strain sequencing project: providing services to taxonomists for standard genome sequencing and annotation.</title>
        <authorList>
            <consortium name="The Broad Institute Genomics Platform"/>
            <consortium name="The Broad Institute Genome Sequencing Center for Infectious Disease"/>
            <person name="Wu L."/>
            <person name="Ma J."/>
        </authorList>
    </citation>
    <scope>NUCLEOTIDE SEQUENCE [LARGE SCALE GENOMIC DNA]</scope>
    <source>
        <strain evidence="3">CCUG 59189</strain>
    </source>
</reference>
<dbReference type="InterPro" id="IPR036291">
    <property type="entry name" value="NAD(P)-bd_dom_sf"/>
</dbReference>
<dbReference type="EMBL" id="JBHTLM010000021">
    <property type="protein sequence ID" value="MFD1178858.1"/>
    <property type="molecule type" value="Genomic_DNA"/>
</dbReference>
<dbReference type="PANTHER" id="PTHR43708">
    <property type="entry name" value="CONSERVED EXPRESSED OXIDOREDUCTASE (EUROFUNG)"/>
    <property type="match status" value="1"/>
</dbReference>
<dbReference type="Proteomes" id="UP001597262">
    <property type="component" value="Unassembled WGS sequence"/>
</dbReference>
<feature type="domain" description="Gfo/Idh/MocA-like oxidoreductase N-terminal" evidence="1">
    <location>
        <begin position="56"/>
        <end position="134"/>
    </location>
</feature>
<dbReference type="Gene3D" id="3.30.360.10">
    <property type="entry name" value="Dihydrodipicolinate Reductase, domain 2"/>
    <property type="match status" value="1"/>
</dbReference>
<comment type="caution">
    <text evidence="2">The sequence shown here is derived from an EMBL/GenBank/DDBJ whole genome shotgun (WGS) entry which is preliminary data.</text>
</comment>
<accession>A0ABW3S260</accession>
<dbReference type="Pfam" id="PF01408">
    <property type="entry name" value="GFO_IDH_MocA"/>
    <property type="match status" value="1"/>
</dbReference>
<dbReference type="Gene3D" id="3.40.50.720">
    <property type="entry name" value="NAD(P)-binding Rossmann-like Domain"/>
    <property type="match status" value="1"/>
</dbReference>